<reference evidence="2" key="1">
    <citation type="submission" date="2019-01" db="EMBL/GenBank/DDBJ databases">
        <title>Gri0909 isolated from a small marine red alga.</title>
        <authorList>
            <person name="Kim J."/>
            <person name="Jeong S.E."/>
            <person name="Jeon C.O."/>
        </authorList>
    </citation>
    <scope>NUCLEOTIDE SEQUENCE [LARGE SCALE GENOMIC DNA]</scope>
    <source>
        <strain evidence="2">Gri0909</strain>
    </source>
</reference>
<dbReference type="EMBL" id="SADE01000001">
    <property type="protein sequence ID" value="RVU39133.1"/>
    <property type="molecule type" value="Genomic_DNA"/>
</dbReference>
<accession>A0A3S2VT04</accession>
<evidence type="ECO:0000313" key="2">
    <source>
        <dbReference type="Proteomes" id="UP000287447"/>
    </source>
</evidence>
<dbReference type="Proteomes" id="UP000287447">
    <property type="component" value="Unassembled WGS sequence"/>
</dbReference>
<organism evidence="1 2">
    <name type="scientific">Hwanghaeella grinnelliae</name>
    <dbReference type="NCBI Taxonomy" id="2500179"/>
    <lineage>
        <taxon>Bacteria</taxon>
        <taxon>Pseudomonadati</taxon>
        <taxon>Pseudomonadota</taxon>
        <taxon>Alphaproteobacteria</taxon>
        <taxon>Rhodospirillales</taxon>
        <taxon>Rhodospirillaceae</taxon>
        <taxon>Hwanghaeella</taxon>
    </lineage>
</organism>
<sequence length="132" mass="13999">MSALLLMTPAIAQANGKIALILGDGKYSRVPDAAFVEGTALIKNALEAAGYKTIEERNGSWSAELLNLNTNDTVTFKQPETGMGAGQAVMYGRYGLEGGTRNKFVLQVSPKRNGRVSLNIPNIGVCALGQLE</sequence>
<evidence type="ECO:0000313" key="1">
    <source>
        <dbReference type="EMBL" id="RVU39133.1"/>
    </source>
</evidence>
<dbReference type="AlphaFoldDB" id="A0A3S2VT04"/>
<dbReference type="RefSeq" id="WP_127764505.1">
    <property type="nucleotide sequence ID" value="NZ_SADE01000001.1"/>
</dbReference>
<name>A0A3S2VT04_9PROT</name>
<protein>
    <submittedName>
        <fullName evidence="1">Uncharacterized protein</fullName>
    </submittedName>
</protein>
<comment type="caution">
    <text evidence="1">The sequence shown here is derived from an EMBL/GenBank/DDBJ whole genome shotgun (WGS) entry which is preliminary data.</text>
</comment>
<gene>
    <name evidence="1" type="ORF">EOI86_07750</name>
</gene>
<proteinExistence type="predicted"/>
<keyword evidence="2" id="KW-1185">Reference proteome</keyword>